<dbReference type="Proteomes" id="UP001235712">
    <property type="component" value="Unassembled WGS sequence"/>
</dbReference>
<evidence type="ECO:0000256" key="1">
    <source>
        <dbReference type="SAM" id="Coils"/>
    </source>
</evidence>
<reference evidence="3 4" key="1">
    <citation type="submission" date="2023-07" db="EMBL/GenBank/DDBJ databases">
        <title>Sequencing the genomes of 1000 actinobacteria strains.</title>
        <authorList>
            <person name="Klenk H.-P."/>
        </authorList>
    </citation>
    <scope>NUCLEOTIDE SEQUENCE [LARGE SCALE GENOMIC DNA]</scope>
    <source>
        <strain evidence="3 4">DSM 44388</strain>
    </source>
</reference>
<name>A0ABT9P8Q5_9ACTN</name>
<keyword evidence="4" id="KW-1185">Reference proteome</keyword>
<evidence type="ECO:0000313" key="4">
    <source>
        <dbReference type="Proteomes" id="UP001235712"/>
    </source>
</evidence>
<organism evidence="3 4">
    <name type="scientific">Kineosporia succinea</name>
    <dbReference type="NCBI Taxonomy" id="84632"/>
    <lineage>
        <taxon>Bacteria</taxon>
        <taxon>Bacillati</taxon>
        <taxon>Actinomycetota</taxon>
        <taxon>Actinomycetes</taxon>
        <taxon>Kineosporiales</taxon>
        <taxon>Kineosporiaceae</taxon>
        <taxon>Kineosporia</taxon>
    </lineage>
</organism>
<comment type="caution">
    <text evidence="3">The sequence shown here is derived from an EMBL/GenBank/DDBJ whole genome shotgun (WGS) entry which is preliminary data.</text>
</comment>
<feature type="compositionally biased region" description="Basic and acidic residues" evidence="2">
    <location>
        <begin position="85"/>
        <end position="104"/>
    </location>
</feature>
<dbReference type="EMBL" id="JAUSQZ010000001">
    <property type="protein sequence ID" value="MDP9829078.1"/>
    <property type="molecule type" value="Genomic_DNA"/>
</dbReference>
<accession>A0ABT9P8Q5</accession>
<dbReference type="RefSeq" id="WP_307246925.1">
    <property type="nucleotide sequence ID" value="NZ_JAUSQZ010000001.1"/>
</dbReference>
<feature type="compositionally biased region" description="Pro residues" evidence="2">
    <location>
        <begin position="111"/>
        <end position="121"/>
    </location>
</feature>
<proteinExistence type="predicted"/>
<evidence type="ECO:0000256" key="2">
    <source>
        <dbReference type="SAM" id="MobiDB-lite"/>
    </source>
</evidence>
<sequence length="198" mass="20597">MKTSAYTEIHDGVTALAADLGVAAASLRRRRRRARELAEEMSDAGWDGIAAQTEQAVELLAAAHEQIHDPHPLEALLQVLVPERPDAEGHDPAAEHPFTREHEPASAPGAGGPPGPGPAPELPGEASEELAAAGAVTESAAAHVDEAAMVFGAAGLDTFSAGLQDLRDDLAAIAERLAQLRDTVEASLAEAPRKPHET</sequence>
<evidence type="ECO:0000313" key="3">
    <source>
        <dbReference type="EMBL" id="MDP9829078.1"/>
    </source>
</evidence>
<keyword evidence="1" id="KW-0175">Coiled coil</keyword>
<protein>
    <submittedName>
        <fullName evidence="3">Uncharacterized protein</fullName>
    </submittedName>
</protein>
<feature type="coiled-coil region" evidence="1">
    <location>
        <begin position="163"/>
        <end position="190"/>
    </location>
</feature>
<feature type="compositionally biased region" description="Low complexity" evidence="2">
    <location>
        <begin position="122"/>
        <end position="134"/>
    </location>
</feature>
<feature type="region of interest" description="Disordered" evidence="2">
    <location>
        <begin position="85"/>
        <end position="134"/>
    </location>
</feature>
<gene>
    <name evidence="3" type="ORF">J2S57_004827</name>
</gene>